<dbReference type="GO" id="GO:0008017">
    <property type="term" value="F:microtubule binding"/>
    <property type="evidence" value="ECO:0007669"/>
    <property type="project" value="InterPro"/>
</dbReference>
<feature type="domain" description="Kinesin motor" evidence="9">
    <location>
        <begin position="1"/>
        <end position="238"/>
    </location>
</feature>
<evidence type="ECO:0000256" key="5">
    <source>
        <dbReference type="PROSITE-ProRule" id="PRU00283"/>
    </source>
</evidence>
<evidence type="ECO:0000256" key="7">
    <source>
        <dbReference type="SAM" id="Coils"/>
    </source>
</evidence>
<comment type="caution">
    <text evidence="10">The sequence shown here is derived from an EMBL/GenBank/DDBJ whole genome shotgun (WGS) entry which is preliminary data.</text>
</comment>
<proteinExistence type="inferred from homology"/>
<keyword evidence="4 6" id="KW-0505">Motor protein</keyword>
<dbReference type="EMBL" id="JAEPRC010000894">
    <property type="protein sequence ID" value="KAG2190893.1"/>
    <property type="molecule type" value="Genomic_DNA"/>
</dbReference>
<dbReference type="InterPro" id="IPR036961">
    <property type="entry name" value="Kinesin_motor_dom_sf"/>
</dbReference>
<evidence type="ECO:0000256" key="8">
    <source>
        <dbReference type="SAM" id="MobiDB-lite"/>
    </source>
</evidence>
<dbReference type="InterPro" id="IPR027417">
    <property type="entry name" value="P-loop_NTPase"/>
</dbReference>
<evidence type="ECO:0000313" key="10">
    <source>
        <dbReference type="EMBL" id="KAG2190893.1"/>
    </source>
</evidence>
<feature type="coiled-coil region" evidence="7">
    <location>
        <begin position="253"/>
        <end position="280"/>
    </location>
</feature>
<evidence type="ECO:0000256" key="2">
    <source>
        <dbReference type="ARBA" id="ARBA00022840"/>
    </source>
</evidence>
<comment type="caution">
    <text evidence="5">Lacks conserved residue(s) required for the propagation of feature annotation.</text>
</comment>
<dbReference type="PRINTS" id="PR00380">
    <property type="entry name" value="KINESINHEAVY"/>
</dbReference>
<evidence type="ECO:0000256" key="6">
    <source>
        <dbReference type="RuleBase" id="RU000394"/>
    </source>
</evidence>
<reference evidence="10" key="1">
    <citation type="submission" date="2020-12" db="EMBL/GenBank/DDBJ databases">
        <title>Metabolic potential, ecology and presence of endohyphal bacteria is reflected in genomic diversity of Mucoromycotina.</title>
        <authorList>
            <person name="Muszewska A."/>
            <person name="Okrasinska A."/>
            <person name="Steczkiewicz K."/>
            <person name="Drgas O."/>
            <person name="Orlowska M."/>
            <person name="Perlinska-Lenart U."/>
            <person name="Aleksandrzak-Piekarczyk T."/>
            <person name="Szatraj K."/>
            <person name="Zielenkiewicz U."/>
            <person name="Pilsyk S."/>
            <person name="Malc E."/>
            <person name="Mieczkowski P."/>
            <person name="Kruszewska J.S."/>
            <person name="Biernat P."/>
            <person name="Pawlowska J."/>
        </authorList>
    </citation>
    <scope>NUCLEOTIDE SEQUENCE</scope>
    <source>
        <strain evidence="10">CBS 226.32</strain>
    </source>
</reference>
<evidence type="ECO:0000313" key="11">
    <source>
        <dbReference type="Proteomes" id="UP000650833"/>
    </source>
</evidence>
<dbReference type="Gene3D" id="3.40.850.10">
    <property type="entry name" value="Kinesin motor domain"/>
    <property type="match status" value="1"/>
</dbReference>
<evidence type="ECO:0000256" key="4">
    <source>
        <dbReference type="ARBA" id="ARBA00023175"/>
    </source>
</evidence>
<sequence>LKILMHFSGTEKEPGVIPRAVEDVFAYIEEDTSGREYLLRVSYMEIYNEKIKDLLCVENTSPEIIEDKKKGVSVRNLKEVIVKTSKEVMNCIREGEGNRHISATDYNERSSRSHTVFQFVIESRSKGIPTTANRGVRLSQLNLIDLAGSEKVATDIERRKEGAYINKSLLTLGNVISKLTSDEPAAHIPFRNSKLTRILQAALSGNARISVICTINPTFASKDESLNTLRFAQRAKLVKTAAKMTRILDNSELQNCLIKIAELQTKMQEKNDLEAETRERLTSLLGLILTSSKDHDENQDLEGNEMYTRLSNITSDDLKNDATMRDVVARCEEGIAAQVISHNKQMAKMTMTLESMQDMVNVMEAAHDKQQDALSKRDAQIDKLKQELSNAKANLMMRPSKMPMGPSSSTSSTTTSKKPVSASNKKAALSLDNLTPAIFLATQKIADAISNGLQLDNNNNNNHNEVDDDYDMLSSSSTDQLSNAVNISKAINSVIQEAILSSSSSTTNNMNQEIDCDTTAITNAVQIAVQNAAIEASSITASSSSVVSSSEYSNSSSNGFTPIHEAVSFVQSRTNSYIMESAVFIEEPEKATEEALPTLIHEQGFKSTEHDSPSCVSSSSFSFSDTDDEDSIDQEEFSSMEELVQHVMDKDKIIFNRNDCHNKEPPKSQHYEPYSASIKQSFILPAILNRWTLFAAVVYVLSQYQVL</sequence>
<dbReference type="SMART" id="SM00129">
    <property type="entry name" value="KISc"/>
    <property type="match status" value="1"/>
</dbReference>
<keyword evidence="1 6" id="KW-0547">Nucleotide-binding</keyword>
<feature type="region of interest" description="Disordered" evidence="8">
    <location>
        <begin position="395"/>
        <end position="422"/>
    </location>
</feature>
<accession>A0A8H7QE89</accession>
<dbReference type="OrthoDB" id="3176171at2759"/>
<organism evidence="10 11">
    <name type="scientific">Mucor plumbeus</name>
    <dbReference type="NCBI Taxonomy" id="97098"/>
    <lineage>
        <taxon>Eukaryota</taxon>
        <taxon>Fungi</taxon>
        <taxon>Fungi incertae sedis</taxon>
        <taxon>Mucoromycota</taxon>
        <taxon>Mucoromycotina</taxon>
        <taxon>Mucoromycetes</taxon>
        <taxon>Mucorales</taxon>
        <taxon>Mucorineae</taxon>
        <taxon>Mucoraceae</taxon>
        <taxon>Mucor</taxon>
    </lineage>
</organism>
<feature type="compositionally biased region" description="Low complexity" evidence="8">
    <location>
        <begin position="613"/>
        <end position="624"/>
    </location>
</feature>
<dbReference type="PANTHER" id="PTHR47968">
    <property type="entry name" value="CENTROMERE PROTEIN E"/>
    <property type="match status" value="1"/>
</dbReference>
<dbReference type="AlphaFoldDB" id="A0A8H7QE89"/>
<keyword evidence="3 7" id="KW-0175">Coiled coil</keyword>
<evidence type="ECO:0000259" key="9">
    <source>
        <dbReference type="PROSITE" id="PS50067"/>
    </source>
</evidence>
<keyword evidence="6" id="KW-0493">Microtubule</keyword>
<dbReference type="Proteomes" id="UP000650833">
    <property type="component" value="Unassembled WGS sequence"/>
</dbReference>
<feature type="compositionally biased region" description="Low complexity" evidence="8">
    <location>
        <begin position="396"/>
        <end position="422"/>
    </location>
</feature>
<keyword evidence="2 6" id="KW-0067">ATP-binding</keyword>
<dbReference type="GO" id="GO:0005874">
    <property type="term" value="C:microtubule"/>
    <property type="evidence" value="ECO:0007669"/>
    <property type="project" value="UniProtKB-KW"/>
</dbReference>
<protein>
    <recommendedName>
        <fullName evidence="6">Kinesin-like protein</fullName>
    </recommendedName>
</protein>
<feature type="coiled-coil region" evidence="7">
    <location>
        <begin position="367"/>
        <end position="394"/>
    </location>
</feature>
<dbReference type="PROSITE" id="PS50067">
    <property type="entry name" value="KINESIN_MOTOR_2"/>
    <property type="match status" value="1"/>
</dbReference>
<dbReference type="SUPFAM" id="SSF52540">
    <property type="entry name" value="P-loop containing nucleoside triphosphate hydrolases"/>
    <property type="match status" value="1"/>
</dbReference>
<dbReference type="InterPro" id="IPR001752">
    <property type="entry name" value="Kinesin_motor_dom"/>
</dbReference>
<dbReference type="InterPro" id="IPR019821">
    <property type="entry name" value="Kinesin_motor_CS"/>
</dbReference>
<feature type="region of interest" description="Disordered" evidence="8">
    <location>
        <begin position="605"/>
        <end position="628"/>
    </location>
</feature>
<dbReference type="GO" id="GO:0003777">
    <property type="term" value="F:microtubule motor activity"/>
    <property type="evidence" value="ECO:0007669"/>
    <property type="project" value="InterPro"/>
</dbReference>
<feature type="non-terminal residue" evidence="10">
    <location>
        <position position="1"/>
    </location>
</feature>
<evidence type="ECO:0000256" key="1">
    <source>
        <dbReference type="ARBA" id="ARBA00022741"/>
    </source>
</evidence>
<name>A0A8H7QE89_9FUNG</name>
<dbReference type="Pfam" id="PF00225">
    <property type="entry name" value="Kinesin"/>
    <property type="match status" value="1"/>
</dbReference>
<dbReference type="GO" id="GO:0007018">
    <property type="term" value="P:microtubule-based movement"/>
    <property type="evidence" value="ECO:0007669"/>
    <property type="project" value="InterPro"/>
</dbReference>
<dbReference type="InterPro" id="IPR027640">
    <property type="entry name" value="Kinesin-like_fam"/>
</dbReference>
<dbReference type="PANTHER" id="PTHR47968:SF75">
    <property type="entry name" value="CENTROMERE-ASSOCIATED PROTEIN E"/>
    <property type="match status" value="1"/>
</dbReference>
<dbReference type="PROSITE" id="PS00411">
    <property type="entry name" value="KINESIN_MOTOR_1"/>
    <property type="match status" value="1"/>
</dbReference>
<dbReference type="GO" id="GO:0005524">
    <property type="term" value="F:ATP binding"/>
    <property type="evidence" value="ECO:0007669"/>
    <property type="project" value="UniProtKB-KW"/>
</dbReference>
<comment type="similarity">
    <text evidence="5 6">Belongs to the TRAFAC class myosin-kinesin ATPase superfamily. Kinesin family.</text>
</comment>
<keyword evidence="11" id="KW-1185">Reference proteome</keyword>
<gene>
    <name evidence="10" type="ORF">INT46_001216</name>
</gene>
<evidence type="ECO:0000256" key="3">
    <source>
        <dbReference type="ARBA" id="ARBA00023054"/>
    </source>
</evidence>